<dbReference type="EMBL" id="KB446536">
    <property type="protein sequence ID" value="EME48057.1"/>
    <property type="molecule type" value="Genomic_DNA"/>
</dbReference>
<sequence length="126" mass="14006">MATSVDSQQSVTSFSSHHACTACASTNEPYSISRPEQCHQGQFLAQKQRDIVEAISDYMCEVPRHECQLRIGRLHCGTARGEMCRRRTSSADAVMMASSSLLHPPVTRGFIQCMLYNTAATYPFDI</sequence>
<dbReference type="AlphaFoldDB" id="N1PXB2"/>
<evidence type="ECO:0000313" key="1">
    <source>
        <dbReference type="EMBL" id="EME48057.1"/>
    </source>
</evidence>
<gene>
    <name evidence="1" type="ORF">DOTSEDRAFT_69853</name>
</gene>
<organism evidence="1 2">
    <name type="scientific">Dothistroma septosporum (strain NZE10 / CBS 128990)</name>
    <name type="common">Red band needle blight fungus</name>
    <name type="synonym">Mycosphaerella pini</name>
    <dbReference type="NCBI Taxonomy" id="675120"/>
    <lineage>
        <taxon>Eukaryota</taxon>
        <taxon>Fungi</taxon>
        <taxon>Dikarya</taxon>
        <taxon>Ascomycota</taxon>
        <taxon>Pezizomycotina</taxon>
        <taxon>Dothideomycetes</taxon>
        <taxon>Dothideomycetidae</taxon>
        <taxon>Mycosphaerellales</taxon>
        <taxon>Mycosphaerellaceae</taxon>
        <taxon>Dothistroma</taxon>
    </lineage>
</organism>
<reference evidence="1 2" key="2">
    <citation type="journal article" date="2012" name="PLoS Pathog.">
        <title>Diverse lifestyles and strategies of plant pathogenesis encoded in the genomes of eighteen Dothideomycetes fungi.</title>
        <authorList>
            <person name="Ohm R.A."/>
            <person name="Feau N."/>
            <person name="Henrissat B."/>
            <person name="Schoch C.L."/>
            <person name="Horwitz B.A."/>
            <person name="Barry K.W."/>
            <person name="Condon B.J."/>
            <person name="Copeland A.C."/>
            <person name="Dhillon B."/>
            <person name="Glaser F."/>
            <person name="Hesse C.N."/>
            <person name="Kosti I."/>
            <person name="LaButti K."/>
            <person name="Lindquist E.A."/>
            <person name="Lucas S."/>
            <person name="Salamov A.A."/>
            <person name="Bradshaw R.E."/>
            <person name="Ciuffetti L."/>
            <person name="Hamelin R.C."/>
            <person name="Kema G.H.J."/>
            <person name="Lawrence C."/>
            <person name="Scott J.A."/>
            <person name="Spatafora J.W."/>
            <person name="Turgeon B.G."/>
            <person name="de Wit P.J.G.M."/>
            <person name="Zhong S."/>
            <person name="Goodwin S.B."/>
            <person name="Grigoriev I.V."/>
        </authorList>
    </citation>
    <scope>NUCLEOTIDE SEQUENCE [LARGE SCALE GENOMIC DNA]</scope>
    <source>
        <strain evidence="2">NZE10 / CBS 128990</strain>
    </source>
</reference>
<dbReference type="Proteomes" id="UP000016933">
    <property type="component" value="Unassembled WGS sequence"/>
</dbReference>
<reference evidence="2" key="1">
    <citation type="journal article" date="2012" name="PLoS Genet.">
        <title>The genomes of the fungal plant pathogens Cladosporium fulvum and Dothistroma septosporum reveal adaptation to different hosts and lifestyles but also signatures of common ancestry.</title>
        <authorList>
            <person name="de Wit P.J.G.M."/>
            <person name="van der Burgt A."/>
            <person name="Oekmen B."/>
            <person name="Stergiopoulos I."/>
            <person name="Abd-Elsalam K.A."/>
            <person name="Aerts A.L."/>
            <person name="Bahkali A.H."/>
            <person name="Beenen H.G."/>
            <person name="Chettri P."/>
            <person name="Cox M.P."/>
            <person name="Datema E."/>
            <person name="de Vries R.P."/>
            <person name="Dhillon B."/>
            <person name="Ganley A.R."/>
            <person name="Griffiths S.A."/>
            <person name="Guo Y."/>
            <person name="Hamelin R.C."/>
            <person name="Henrissat B."/>
            <person name="Kabir M.S."/>
            <person name="Jashni M.K."/>
            <person name="Kema G."/>
            <person name="Klaubauf S."/>
            <person name="Lapidus A."/>
            <person name="Levasseur A."/>
            <person name="Lindquist E."/>
            <person name="Mehrabi R."/>
            <person name="Ohm R.A."/>
            <person name="Owen T.J."/>
            <person name="Salamov A."/>
            <person name="Schwelm A."/>
            <person name="Schijlen E."/>
            <person name="Sun H."/>
            <person name="van den Burg H.A."/>
            <person name="van Ham R.C.H.J."/>
            <person name="Zhang S."/>
            <person name="Goodwin S.B."/>
            <person name="Grigoriev I.V."/>
            <person name="Collemare J."/>
            <person name="Bradshaw R.E."/>
        </authorList>
    </citation>
    <scope>NUCLEOTIDE SEQUENCE [LARGE SCALE GENOMIC DNA]</scope>
    <source>
        <strain evidence="2">NZE10 / CBS 128990</strain>
    </source>
</reference>
<name>N1PXB2_DOTSN</name>
<protein>
    <submittedName>
        <fullName evidence="1">Uncharacterized protein</fullName>
    </submittedName>
</protein>
<dbReference type="HOGENOM" id="CLU_1981558_0_0_1"/>
<evidence type="ECO:0000313" key="2">
    <source>
        <dbReference type="Proteomes" id="UP000016933"/>
    </source>
</evidence>
<accession>N1PXB2</accession>
<keyword evidence="2" id="KW-1185">Reference proteome</keyword>
<proteinExistence type="predicted"/>